<dbReference type="InterPro" id="IPR006059">
    <property type="entry name" value="SBP"/>
</dbReference>
<dbReference type="Gene3D" id="3.40.190.10">
    <property type="entry name" value="Periplasmic binding protein-like II"/>
    <property type="match status" value="2"/>
</dbReference>
<evidence type="ECO:0000256" key="3">
    <source>
        <dbReference type="ARBA" id="ARBA00022729"/>
    </source>
</evidence>
<dbReference type="PANTHER" id="PTHR30222:SF12">
    <property type="entry name" value="NORSPERMIDINE SENSOR"/>
    <property type="match status" value="1"/>
</dbReference>
<comment type="similarity">
    <text evidence="5">Belongs to the bacterial solute-binding protein PotD/PotF family.</text>
</comment>
<dbReference type="Pfam" id="PF13416">
    <property type="entry name" value="SBP_bac_8"/>
    <property type="match status" value="1"/>
</dbReference>
<evidence type="ECO:0000256" key="6">
    <source>
        <dbReference type="SAM" id="SignalP"/>
    </source>
</evidence>
<dbReference type="GO" id="GO:0042597">
    <property type="term" value="C:periplasmic space"/>
    <property type="evidence" value="ECO:0007669"/>
    <property type="project" value="UniProtKB-SubCell"/>
</dbReference>
<dbReference type="Proteomes" id="UP000297475">
    <property type="component" value="Unassembled WGS sequence"/>
</dbReference>
<evidence type="ECO:0000256" key="5">
    <source>
        <dbReference type="PIRNR" id="PIRNR019574"/>
    </source>
</evidence>
<comment type="function">
    <text evidence="5">Required for the activity of the bacterial periplasmic transport system of putrescine.</text>
</comment>
<dbReference type="PRINTS" id="PR00909">
    <property type="entry name" value="SPERMDNBNDNG"/>
</dbReference>
<dbReference type="AlphaFoldDB" id="A0A4Z0WAL6"/>
<dbReference type="PIRSF" id="PIRSF019574">
    <property type="entry name" value="Periplasmic_polyamine_BP"/>
    <property type="match status" value="1"/>
</dbReference>
<dbReference type="GO" id="GO:0019808">
    <property type="term" value="F:polyamine binding"/>
    <property type="evidence" value="ECO:0007669"/>
    <property type="project" value="InterPro"/>
</dbReference>
<dbReference type="CDD" id="cd13659">
    <property type="entry name" value="PBP2_PotF"/>
    <property type="match status" value="1"/>
</dbReference>
<keyword evidence="2 5" id="KW-0813">Transport</keyword>
<dbReference type="OrthoDB" id="9769319at2"/>
<evidence type="ECO:0000313" key="8">
    <source>
        <dbReference type="Proteomes" id="UP000297475"/>
    </source>
</evidence>
<gene>
    <name evidence="7" type="ORF">E4656_15590</name>
</gene>
<feature type="signal peptide" evidence="6">
    <location>
        <begin position="1"/>
        <end position="23"/>
    </location>
</feature>
<comment type="caution">
    <text evidence="7">The sequence shown here is derived from an EMBL/GenBank/DDBJ whole genome shotgun (WGS) entry which is preliminary data.</text>
</comment>
<dbReference type="EMBL" id="SRMF01000008">
    <property type="protein sequence ID" value="TGG91451.1"/>
    <property type="molecule type" value="Genomic_DNA"/>
</dbReference>
<evidence type="ECO:0000256" key="2">
    <source>
        <dbReference type="ARBA" id="ARBA00022448"/>
    </source>
</evidence>
<protein>
    <recommendedName>
        <fullName evidence="5">Putrescine-binding periplasmic protein</fullName>
    </recommendedName>
</protein>
<keyword evidence="3 6" id="KW-0732">Signal</keyword>
<keyword evidence="8" id="KW-1185">Reference proteome</keyword>
<evidence type="ECO:0000256" key="1">
    <source>
        <dbReference type="ARBA" id="ARBA00004418"/>
    </source>
</evidence>
<dbReference type="InterPro" id="IPR001188">
    <property type="entry name" value="Sperm_putr-bd"/>
</dbReference>
<evidence type="ECO:0000256" key="4">
    <source>
        <dbReference type="ARBA" id="ARBA00022764"/>
    </source>
</evidence>
<comment type="subcellular location">
    <subcellularLocation>
        <location evidence="1 5">Periplasm</location>
    </subcellularLocation>
</comment>
<feature type="chain" id="PRO_5021478028" description="Putrescine-binding periplasmic protein" evidence="6">
    <location>
        <begin position="24"/>
        <end position="362"/>
    </location>
</feature>
<sequence>MHTTLKLSLLGVALATASGMALAQGQVNVYNWSDYVAEDTISNFEQRTGIRVSYDVYDSNEVLEAVVLAGSSGYDVVVPTGSNMARQIQAGAYQRLDKSLLPNYENLDSALLESLQTYDPNQEYSVPYQWGTTGIGYNAQMVEEILGEDAPIGSWDLVFDPQYASQLAECGISFLDSGDEMIPLALNYLGYDHNSHDTAEINEARDLLVQVAPHLTYLHSSRYISDLANGEICVAVGWSGDVFMAKWRAEEAGRDFDVNYYIPSEGTIAWADFMVIPVDAPNPENAHAFINYILDPEVSADISNYVWYGNPNLAAREFLDEDLLNDPGVFPEEGTNLFTMDVRPPAVERVVTRAWNAVRTAN</sequence>
<dbReference type="GO" id="GO:0015846">
    <property type="term" value="P:polyamine transport"/>
    <property type="evidence" value="ECO:0007669"/>
    <property type="project" value="InterPro"/>
</dbReference>
<dbReference type="RefSeq" id="WP_135484235.1">
    <property type="nucleotide sequence ID" value="NZ_SRMF01000008.1"/>
</dbReference>
<accession>A0A4Z0WAL6</accession>
<organism evidence="7 8">
    <name type="scientific">Natronospirillum operosum</name>
    <dbReference type="NCBI Taxonomy" id="2759953"/>
    <lineage>
        <taxon>Bacteria</taxon>
        <taxon>Pseudomonadati</taxon>
        <taxon>Pseudomonadota</taxon>
        <taxon>Gammaproteobacteria</taxon>
        <taxon>Oceanospirillales</taxon>
        <taxon>Natronospirillaceae</taxon>
        <taxon>Natronospirillum</taxon>
    </lineage>
</organism>
<evidence type="ECO:0000313" key="7">
    <source>
        <dbReference type="EMBL" id="TGG91451.1"/>
    </source>
</evidence>
<name>A0A4Z0WAL6_9GAMM</name>
<keyword evidence="4 5" id="KW-0574">Periplasm</keyword>
<reference evidence="7 8" key="1">
    <citation type="submission" date="2019-04" db="EMBL/GenBank/DDBJ databases">
        <title>Natronospirillum operosus gen. nov., sp. nov., a haloalkaliphilic satellite isolated from decaying biomass of laboratory culture of cyanobacterium Geitlerinema sp. and proposal of Natronospirillaceae fam. nov. and Saccharospirillaceae fam. nov.</title>
        <authorList>
            <person name="Kevbrin V."/>
            <person name="Boltyanskaya Y."/>
            <person name="Koziaeva V."/>
            <person name="Grouzdev D.S."/>
            <person name="Park M."/>
            <person name="Cho J."/>
        </authorList>
    </citation>
    <scope>NUCLEOTIDE SEQUENCE [LARGE SCALE GENOMIC DNA]</scope>
    <source>
        <strain evidence="7 8">G-116</strain>
    </source>
</reference>
<dbReference type="SUPFAM" id="SSF53850">
    <property type="entry name" value="Periplasmic binding protein-like II"/>
    <property type="match status" value="1"/>
</dbReference>
<proteinExistence type="inferred from homology"/>
<dbReference type="PANTHER" id="PTHR30222">
    <property type="entry name" value="SPERMIDINE/PUTRESCINE-BINDING PERIPLASMIC PROTEIN"/>
    <property type="match status" value="1"/>
</dbReference>